<accession>A0ABU9UZF5</accession>
<gene>
    <name evidence="12" type="ORF">AAIG39_01305</name>
</gene>
<dbReference type="SUPFAM" id="SSF141868">
    <property type="entry name" value="EAL domain-like"/>
    <property type="match status" value="1"/>
</dbReference>
<dbReference type="EC" id="3.1.4.52" evidence="2"/>
<keyword evidence="13" id="KW-1185">Reference proteome</keyword>
<reference evidence="12 13" key="1">
    <citation type="submission" date="2024-02" db="EMBL/GenBank/DDBJ databases">
        <title>Whole genome of MDR Enterobacteriaceae from southern Thailand.</title>
        <authorList>
            <person name="Surachat K."/>
        </authorList>
    </citation>
    <scope>NUCLEOTIDE SEQUENCE [LARGE SCALE GENOMIC DNA]</scope>
    <source>
        <strain evidence="12 13">PSU_29</strain>
    </source>
</reference>
<dbReference type="Pfam" id="PF12792">
    <property type="entry name" value="CSS-motif"/>
    <property type="match status" value="1"/>
</dbReference>
<evidence type="ECO:0000256" key="5">
    <source>
        <dbReference type="ARBA" id="ARBA00022692"/>
    </source>
</evidence>
<evidence type="ECO:0000313" key="13">
    <source>
        <dbReference type="Proteomes" id="UP001411173"/>
    </source>
</evidence>
<dbReference type="CDD" id="cd01948">
    <property type="entry name" value="EAL"/>
    <property type="match status" value="1"/>
</dbReference>
<evidence type="ECO:0000256" key="4">
    <source>
        <dbReference type="ARBA" id="ARBA00022636"/>
    </source>
</evidence>
<keyword evidence="7 10" id="KW-1133">Transmembrane helix</keyword>
<comment type="subcellular location">
    <subcellularLocation>
        <location evidence="1">Cell membrane</location>
        <topology evidence="1">Multi-pass membrane protein</topology>
    </subcellularLocation>
</comment>
<evidence type="ECO:0000256" key="2">
    <source>
        <dbReference type="ARBA" id="ARBA00012282"/>
    </source>
</evidence>
<evidence type="ECO:0000256" key="3">
    <source>
        <dbReference type="ARBA" id="ARBA00022475"/>
    </source>
</evidence>
<keyword evidence="5 10" id="KW-0812">Transmembrane</keyword>
<dbReference type="InterPro" id="IPR050706">
    <property type="entry name" value="Cyclic-di-GMP_PDE-like"/>
</dbReference>
<dbReference type="InterPro" id="IPR024744">
    <property type="entry name" value="CSS-motif_dom"/>
</dbReference>
<dbReference type="InterPro" id="IPR001633">
    <property type="entry name" value="EAL_dom"/>
</dbReference>
<dbReference type="InterPro" id="IPR035919">
    <property type="entry name" value="EAL_sf"/>
</dbReference>
<dbReference type="Proteomes" id="UP001411173">
    <property type="component" value="Unassembled WGS sequence"/>
</dbReference>
<evidence type="ECO:0000259" key="11">
    <source>
        <dbReference type="PROSITE" id="PS50883"/>
    </source>
</evidence>
<dbReference type="SMART" id="SM00052">
    <property type="entry name" value="EAL"/>
    <property type="match status" value="1"/>
</dbReference>
<keyword evidence="3" id="KW-1003">Cell membrane</keyword>
<sequence length="533" mass="59815">MPNLIKTTTLFSQIQQKTFFGFVVMTGTVKFVVAIFLSLVLLASGLSFIAMHQLYSEQENARVAAQSVLSYAEELLAEASDAAKSSLQAQQVLCSGSMAQDQAFLLNHYPHIQAISFVQGNMIGCSSLTVAQRKKVPPALLSDNALKEASVEKLLFDMPTLYYLANIQNNTLLVNISTSFINNAFNLDGVLPNMYLQIGGAQVWSDGSIIYASGDDDHFMHLRSATFPVSVAWQSPLSIPWYRFIAENSSLIAFAVLVSTLCGYLFWRLTGHFTSSLMVLQQAISQRQIHPFYQPFFQGDTGKIAGFEVLARWKHPVYGYVSPDIFIPLAEQHNLIGPLTRLLMQQITTDFQKAIHLFPDGLYICINISAQNCLDPHFEMDINDMMRKLEAKKRHIVVEVTERHPLHVTPQLNEWLAALRRANISVALDDFGTGYSNLAYICALQPEFLKIDKMFVSQIDNNTDTRLVESVIDLAKKMRLKVIAEGVETQAQVDYLRAKNVDFMQGYFFCRPLPAEDFIKRMRLEVSAPPSPA</sequence>
<evidence type="ECO:0000256" key="6">
    <source>
        <dbReference type="ARBA" id="ARBA00022801"/>
    </source>
</evidence>
<name>A0ABU9UZF5_9ENTR</name>
<comment type="catalytic activity">
    <reaction evidence="9">
        <text>3',3'-c-di-GMP + H2O = 5'-phosphoguanylyl(3'-&gt;5')guanosine + H(+)</text>
        <dbReference type="Rhea" id="RHEA:24902"/>
        <dbReference type="ChEBI" id="CHEBI:15377"/>
        <dbReference type="ChEBI" id="CHEBI:15378"/>
        <dbReference type="ChEBI" id="CHEBI:58754"/>
        <dbReference type="ChEBI" id="CHEBI:58805"/>
        <dbReference type="EC" id="3.1.4.52"/>
    </reaction>
</comment>
<evidence type="ECO:0000256" key="7">
    <source>
        <dbReference type="ARBA" id="ARBA00022989"/>
    </source>
</evidence>
<keyword evidence="4" id="KW-0973">c-di-GMP</keyword>
<keyword evidence="6" id="KW-0378">Hydrolase</keyword>
<dbReference type="Pfam" id="PF00563">
    <property type="entry name" value="EAL"/>
    <property type="match status" value="1"/>
</dbReference>
<evidence type="ECO:0000313" key="12">
    <source>
        <dbReference type="EMBL" id="MEN0577645.1"/>
    </source>
</evidence>
<dbReference type="Gene3D" id="3.20.20.450">
    <property type="entry name" value="EAL domain"/>
    <property type="match status" value="1"/>
</dbReference>
<comment type="caution">
    <text evidence="12">The sequence shown here is derived from an EMBL/GenBank/DDBJ whole genome shotgun (WGS) entry which is preliminary data.</text>
</comment>
<dbReference type="PANTHER" id="PTHR33121:SF81">
    <property type="entry name" value="CYCLIC DI-GMP PHOSPHODIESTERASE PDEB-RELATED"/>
    <property type="match status" value="1"/>
</dbReference>
<dbReference type="PROSITE" id="PS50883">
    <property type="entry name" value="EAL"/>
    <property type="match status" value="1"/>
</dbReference>
<protein>
    <recommendedName>
        <fullName evidence="2">cyclic-guanylate-specific phosphodiesterase</fullName>
        <ecNumber evidence="2">3.1.4.52</ecNumber>
    </recommendedName>
</protein>
<feature type="transmembrane region" description="Helical" evidence="10">
    <location>
        <begin position="20"/>
        <end position="43"/>
    </location>
</feature>
<dbReference type="RefSeq" id="WP_343193024.1">
    <property type="nucleotide sequence ID" value="NZ_JBCIVJ010000001.1"/>
</dbReference>
<evidence type="ECO:0000256" key="8">
    <source>
        <dbReference type="ARBA" id="ARBA00023136"/>
    </source>
</evidence>
<evidence type="ECO:0000256" key="9">
    <source>
        <dbReference type="ARBA" id="ARBA00034290"/>
    </source>
</evidence>
<dbReference type="PANTHER" id="PTHR33121">
    <property type="entry name" value="CYCLIC DI-GMP PHOSPHODIESTERASE PDEF"/>
    <property type="match status" value="1"/>
</dbReference>
<proteinExistence type="predicted"/>
<organism evidence="12 13">
    <name type="scientific">Phytobacter palmae</name>
    <dbReference type="NCBI Taxonomy" id="1855371"/>
    <lineage>
        <taxon>Bacteria</taxon>
        <taxon>Pseudomonadati</taxon>
        <taxon>Pseudomonadota</taxon>
        <taxon>Gammaproteobacteria</taxon>
        <taxon>Enterobacterales</taxon>
        <taxon>Enterobacteriaceae</taxon>
        <taxon>Phytobacter</taxon>
    </lineage>
</organism>
<evidence type="ECO:0000256" key="1">
    <source>
        <dbReference type="ARBA" id="ARBA00004651"/>
    </source>
</evidence>
<dbReference type="EMBL" id="JBCIVJ010000001">
    <property type="protein sequence ID" value="MEN0577645.1"/>
    <property type="molecule type" value="Genomic_DNA"/>
</dbReference>
<feature type="domain" description="EAL" evidence="11">
    <location>
        <begin position="273"/>
        <end position="526"/>
    </location>
</feature>
<evidence type="ECO:0000256" key="10">
    <source>
        <dbReference type="SAM" id="Phobius"/>
    </source>
</evidence>
<keyword evidence="8 10" id="KW-0472">Membrane</keyword>